<feature type="chain" id="PRO_5044722606" description="Ig-like domain-containing protein" evidence="2">
    <location>
        <begin position="20"/>
        <end position="260"/>
    </location>
</feature>
<dbReference type="SUPFAM" id="SSF48726">
    <property type="entry name" value="Immunoglobulin"/>
    <property type="match status" value="2"/>
</dbReference>
<organism evidence="4 7">
    <name type="scientific">Loxostege sticticalis</name>
    <name type="common">Beet webworm moth</name>
    <dbReference type="NCBI Taxonomy" id="481309"/>
    <lineage>
        <taxon>Eukaryota</taxon>
        <taxon>Metazoa</taxon>
        <taxon>Ecdysozoa</taxon>
        <taxon>Arthropoda</taxon>
        <taxon>Hexapoda</taxon>
        <taxon>Insecta</taxon>
        <taxon>Pterygota</taxon>
        <taxon>Neoptera</taxon>
        <taxon>Endopterygota</taxon>
        <taxon>Lepidoptera</taxon>
        <taxon>Glossata</taxon>
        <taxon>Ditrysia</taxon>
        <taxon>Pyraloidea</taxon>
        <taxon>Crambidae</taxon>
        <taxon>Pyraustinae</taxon>
        <taxon>Loxostege</taxon>
    </lineage>
</organism>
<dbReference type="InterPro" id="IPR007110">
    <property type="entry name" value="Ig-like_dom"/>
</dbReference>
<dbReference type="InterPro" id="IPR036179">
    <property type="entry name" value="Ig-like_dom_sf"/>
</dbReference>
<accession>A0ABD0S921</accession>
<reference evidence="6 7" key="1">
    <citation type="submission" date="2024-06" db="EMBL/GenBank/DDBJ databases">
        <title>A chromosome-level genome assembly of beet webworm, Loxostege sticticalis.</title>
        <authorList>
            <person name="Zhang Y."/>
        </authorList>
    </citation>
    <scope>NUCLEOTIDE SEQUENCE [LARGE SCALE GENOMIC DNA]</scope>
    <source>
        <strain evidence="5">AQ026</strain>
        <strain evidence="4">AQ028</strain>
        <tissue evidence="4">Male pupae</tissue>
        <tissue evidence="5">Whole body</tissue>
    </source>
</reference>
<dbReference type="InterPro" id="IPR003599">
    <property type="entry name" value="Ig_sub"/>
</dbReference>
<dbReference type="Pfam" id="PF07679">
    <property type="entry name" value="I-set"/>
    <property type="match status" value="1"/>
</dbReference>
<evidence type="ECO:0000256" key="2">
    <source>
        <dbReference type="SAM" id="SignalP"/>
    </source>
</evidence>
<dbReference type="Proteomes" id="UP001549921">
    <property type="component" value="Unassembled WGS sequence"/>
</dbReference>
<dbReference type="PROSITE" id="PS50835">
    <property type="entry name" value="IG_LIKE"/>
    <property type="match status" value="2"/>
</dbReference>
<dbReference type="EMBL" id="JBEDNZ010000026">
    <property type="protein sequence ID" value="KAL0810282.1"/>
    <property type="molecule type" value="Genomic_DNA"/>
</dbReference>
<dbReference type="InterPro" id="IPR003598">
    <property type="entry name" value="Ig_sub2"/>
</dbReference>
<keyword evidence="6" id="KW-1185">Reference proteome</keyword>
<keyword evidence="2" id="KW-0732">Signal</keyword>
<dbReference type="SMART" id="SM00409">
    <property type="entry name" value="IG"/>
    <property type="match status" value="2"/>
</dbReference>
<comment type="caution">
    <text evidence="4">The sequence shown here is derived from an EMBL/GenBank/DDBJ whole genome shotgun (WGS) entry which is preliminary data.</text>
</comment>
<proteinExistence type="predicted"/>
<evidence type="ECO:0000256" key="1">
    <source>
        <dbReference type="ARBA" id="ARBA00023319"/>
    </source>
</evidence>
<dbReference type="InterPro" id="IPR013783">
    <property type="entry name" value="Ig-like_fold"/>
</dbReference>
<evidence type="ECO:0000313" key="6">
    <source>
        <dbReference type="Proteomes" id="UP001549920"/>
    </source>
</evidence>
<dbReference type="EMBL" id="JBEUOH010000026">
    <property type="protein sequence ID" value="KAL0859745.1"/>
    <property type="molecule type" value="Genomic_DNA"/>
</dbReference>
<dbReference type="GO" id="GO:0048468">
    <property type="term" value="P:cell development"/>
    <property type="evidence" value="ECO:0007669"/>
    <property type="project" value="UniProtKB-ARBA"/>
</dbReference>
<evidence type="ECO:0000313" key="5">
    <source>
        <dbReference type="EMBL" id="KAL0859745.1"/>
    </source>
</evidence>
<protein>
    <recommendedName>
        <fullName evidence="3">Ig-like domain-containing protein</fullName>
    </recommendedName>
</protein>
<dbReference type="InterPro" id="IPR013098">
    <property type="entry name" value="Ig_I-set"/>
</dbReference>
<gene>
    <name evidence="5" type="ORF">ABMA27_010105</name>
    <name evidence="4" type="ORF">ABMA28_010442</name>
</gene>
<name>A0ABD0S921_LOXSC</name>
<evidence type="ECO:0000313" key="4">
    <source>
        <dbReference type="EMBL" id="KAL0810282.1"/>
    </source>
</evidence>
<feature type="domain" description="Ig-like" evidence="3">
    <location>
        <begin position="50"/>
        <end position="143"/>
    </location>
</feature>
<sequence length="260" mass="28797">MINLVSLLVAAALVSLQCGFEAYAQIEGKNDLDNNLQPNVVPVKRRTLRPFVNISDPPPKSVRIAPGTRAELVCEVIGKPAPNAQWLKNGQPLSDYDEVNEIISIHPSSLARLTSKVVVTAAANGDEYTCVGTAGLKQQMATTTVFTVEDEDEPNLFTLEALFRKPTKPVITEYYNEIFQDIGSSAVLPCRYHSVGKAQVFWLDSRDELVYGNSRIRVLPTGDLLLTNIRWEDMGNYTCTVKNKYGKDSVATFLYPAKKQ</sequence>
<feature type="domain" description="Ig-like" evidence="3">
    <location>
        <begin position="169"/>
        <end position="251"/>
    </location>
</feature>
<dbReference type="PANTHER" id="PTHR10075:SF109">
    <property type="entry name" value="NEURAL_ECTODERMAL DEVELOPMENT FACTOR IMP-L2"/>
    <property type="match status" value="1"/>
</dbReference>
<dbReference type="Gene3D" id="2.60.40.10">
    <property type="entry name" value="Immunoglobulins"/>
    <property type="match status" value="2"/>
</dbReference>
<dbReference type="PANTHER" id="PTHR10075">
    <property type="entry name" value="BASIGIN RELATED"/>
    <property type="match status" value="1"/>
</dbReference>
<evidence type="ECO:0000259" key="3">
    <source>
        <dbReference type="PROSITE" id="PS50835"/>
    </source>
</evidence>
<keyword evidence="1" id="KW-0393">Immunoglobulin domain</keyword>
<dbReference type="Proteomes" id="UP001549920">
    <property type="component" value="Unassembled WGS sequence"/>
</dbReference>
<dbReference type="AlphaFoldDB" id="A0ABD0S921"/>
<evidence type="ECO:0000313" key="7">
    <source>
        <dbReference type="Proteomes" id="UP001549921"/>
    </source>
</evidence>
<dbReference type="Pfam" id="PF13927">
    <property type="entry name" value="Ig_3"/>
    <property type="match status" value="1"/>
</dbReference>
<dbReference type="SMART" id="SM00408">
    <property type="entry name" value="IGc2"/>
    <property type="match status" value="2"/>
</dbReference>
<feature type="signal peptide" evidence="2">
    <location>
        <begin position="1"/>
        <end position="19"/>
    </location>
</feature>